<keyword evidence="15" id="KW-0539">Nucleus</keyword>
<organism evidence="24 25">
    <name type="scientific">Paramormyrops kingsleyae</name>
    <dbReference type="NCBI Taxonomy" id="1676925"/>
    <lineage>
        <taxon>Eukaryota</taxon>
        <taxon>Metazoa</taxon>
        <taxon>Chordata</taxon>
        <taxon>Craniata</taxon>
        <taxon>Vertebrata</taxon>
        <taxon>Euteleostomi</taxon>
        <taxon>Actinopterygii</taxon>
        <taxon>Neopterygii</taxon>
        <taxon>Teleostei</taxon>
        <taxon>Osteoglossocephala</taxon>
        <taxon>Osteoglossomorpha</taxon>
        <taxon>Osteoglossiformes</taxon>
        <taxon>Mormyridae</taxon>
        <taxon>Paramormyrops</taxon>
    </lineage>
</organism>
<dbReference type="GO" id="GO:0044819">
    <property type="term" value="P:mitotic G1/S transition checkpoint signaling"/>
    <property type="evidence" value="ECO:0007669"/>
    <property type="project" value="TreeGrafter"/>
</dbReference>
<evidence type="ECO:0000256" key="2">
    <source>
        <dbReference type="ARBA" id="ARBA00004555"/>
    </source>
</evidence>
<evidence type="ECO:0000256" key="7">
    <source>
        <dbReference type="ARBA" id="ARBA00022703"/>
    </source>
</evidence>
<keyword evidence="12 19" id="KW-0067">ATP-binding</keyword>
<keyword evidence="5 20" id="KW-0723">Serine/threonine-protein kinase</keyword>
<dbReference type="GO" id="GO:0005794">
    <property type="term" value="C:Golgi apparatus"/>
    <property type="evidence" value="ECO:0007669"/>
    <property type="project" value="UniProtKB-SubCell"/>
</dbReference>
<dbReference type="InterPro" id="IPR008271">
    <property type="entry name" value="Ser/Thr_kinase_AS"/>
</dbReference>
<dbReference type="SUPFAM" id="SSF56112">
    <property type="entry name" value="Protein kinase-like (PK-like)"/>
    <property type="match status" value="1"/>
</dbReference>
<dbReference type="OrthoDB" id="408964at2759"/>
<dbReference type="InterPro" id="IPR033701">
    <property type="entry name" value="POLO_box_1"/>
</dbReference>
<dbReference type="FunFam" id="1.10.510.10:FF:000189">
    <property type="entry name" value="Serine/threonine-protein kinase PLK"/>
    <property type="match status" value="1"/>
</dbReference>
<dbReference type="KEGG" id="pki:111836956"/>
<dbReference type="GO" id="GO:0006974">
    <property type="term" value="P:DNA damage response"/>
    <property type="evidence" value="ECO:0007669"/>
    <property type="project" value="UniProtKB-KW"/>
</dbReference>
<dbReference type="InterPro" id="IPR017441">
    <property type="entry name" value="Protein_kinase_ATP_BS"/>
</dbReference>
<keyword evidence="25" id="KW-1185">Reference proteome</keyword>
<feature type="compositionally biased region" description="Polar residues" evidence="21">
    <location>
        <begin position="491"/>
        <end position="507"/>
    </location>
</feature>
<feature type="compositionally biased region" description="Polar residues" evidence="21">
    <location>
        <begin position="443"/>
        <end position="459"/>
    </location>
</feature>
<dbReference type="Gene3D" id="1.10.510.10">
    <property type="entry name" value="Transferase(Phosphotransferase) domain 1"/>
    <property type="match status" value="1"/>
</dbReference>
<dbReference type="PROSITE" id="PS50011">
    <property type="entry name" value="PROTEIN_KINASE_DOM"/>
    <property type="match status" value="1"/>
</dbReference>
<dbReference type="InterPro" id="IPR000719">
    <property type="entry name" value="Prot_kinase_dom"/>
</dbReference>
<dbReference type="InterPro" id="IPR000959">
    <property type="entry name" value="POLO_box_dom"/>
</dbReference>
<dbReference type="Pfam" id="PF00069">
    <property type="entry name" value="Pkinase"/>
    <property type="match status" value="1"/>
</dbReference>
<evidence type="ECO:0000259" key="22">
    <source>
        <dbReference type="PROSITE" id="PS50011"/>
    </source>
</evidence>
<dbReference type="GO" id="GO:0106310">
    <property type="term" value="F:protein serine kinase activity"/>
    <property type="evidence" value="ECO:0007669"/>
    <property type="project" value="RHEA"/>
</dbReference>
<keyword evidence="9 19" id="KW-0547">Nucleotide-binding</keyword>
<dbReference type="GO" id="GO:0005730">
    <property type="term" value="C:nucleolus"/>
    <property type="evidence" value="ECO:0007669"/>
    <property type="project" value="UniProtKB-SubCell"/>
</dbReference>
<proteinExistence type="inferred from homology"/>
<keyword evidence="4" id="KW-0963">Cytoplasm</keyword>
<keyword evidence="10" id="KW-0227">DNA damage</keyword>
<feature type="domain" description="POLO box" evidence="23">
    <location>
        <begin position="733"/>
        <end position="817"/>
    </location>
</feature>
<evidence type="ECO:0000256" key="6">
    <source>
        <dbReference type="ARBA" id="ARBA00022679"/>
    </source>
</evidence>
<evidence type="ECO:0000313" key="24">
    <source>
        <dbReference type="Ensembl" id="ENSPKIP00000008405.1"/>
    </source>
</evidence>
<evidence type="ECO:0000256" key="4">
    <source>
        <dbReference type="ARBA" id="ARBA00022490"/>
    </source>
</evidence>
<evidence type="ECO:0000256" key="5">
    <source>
        <dbReference type="ARBA" id="ARBA00022527"/>
    </source>
</evidence>
<dbReference type="PROSITE" id="PS00107">
    <property type="entry name" value="PROTEIN_KINASE_ATP"/>
    <property type="match status" value="1"/>
</dbReference>
<dbReference type="GO" id="GO:0023051">
    <property type="term" value="P:regulation of signaling"/>
    <property type="evidence" value="ECO:0007669"/>
    <property type="project" value="UniProtKB-ARBA"/>
</dbReference>
<feature type="binding site" evidence="19">
    <location>
        <position position="70"/>
    </location>
    <ligand>
        <name>ATP</name>
        <dbReference type="ChEBI" id="CHEBI:30616"/>
    </ligand>
</feature>
<evidence type="ECO:0000256" key="8">
    <source>
        <dbReference type="ARBA" id="ARBA00022737"/>
    </source>
</evidence>
<evidence type="ECO:0000256" key="13">
    <source>
        <dbReference type="ARBA" id="ARBA00023034"/>
    </source>
</evidence>
<dbReference type="GO" id="GO:0010646">
    <property type="term" value="P:regulation of cell communication"/>
    <property type="evidence" value="ECO:0007669"/>
    <property type="project" value="UniProtKB-ARBA"/>
</dbReference>
<evidence type="ECO:0000259" key="23">
    <source>
        <dbReference type="PROSITE" id="PS50078"/>
    </source>
</evidence>
<keyword evidence="13" id="KW-0333">Golgi apparatus</keyword>
<dbReference type="PROSITE" id="PS50078">
    <property type="entry name" value="POLO_BOX"/>
    <property type="match status" value="2"/>
</dbReference>
<evidence type="ECO:0000256" key="15">
    <source>
        <dbReference type="ARBA" id="ARBA00023242"/>
    </source>
</evidence>
<dbReference type="GO" id="GO:0005524">
    <property type="term" value="F:ATP binding"/>
    <property type="evidence" value="ECO:0007669"/>
    <property type="project" value="UniProtKB-UniRule"/>
</dbReference>
<dbReference type="GO" id="GO:0006915">
    <property type="term" value="P:apoptotic process"/>
    <property type="evidence" value="ECO:0007669"/>
    <property type="project" value="UniProtKB-KW"/>
</dbReference>
<name>A0A3B3QS12_9TELE</name>
<keyword evidence="16" id="KW-0131">Cell cycle</keyword>
<evidence type="ECO:0000256" key="3">
    <source>
        <dbReference type="ARBA" id="ARBA00004604"/>
    </source>
</evidence>
<evidence type="ECO:0000256" key="12">
    <source>
        <dbReference type="ARBA" id="ARBA00022840"/>
    </source>
</evidence>
<dbReference type="InterPro" id="IPR011009">
    <property type="entry name" value="Kinase-like_dom_sf"/>
</dbReference>
<dbReference type="GO" id="GO:0000776">
    <property type="term" value="C:kinetochore"/>
    <property type="evidence" value="ECO:0007669"/>
    <property type="project" value="TreeGrafter"/>
</dbReference>
<dbReference type="GO" id="GO:0007052">
    <property type="term" value="P:mitotic spindle organization"/>
    <property type="evidence" value="ECO:0007669"/>
    <property type="project" value="TreeGrafter"/>
</dbReference>
<evidence type="ECO:0000256" key="20">
    <source>
        <dbReference type="RuleBase" id="RU361162"/>
    </source>
</evidence>
<dbReference type="Gene3D" id="3.30.200.20">
    <property type="entry name" value="Phosphorylase Kinase, domain 1"/>
    <property type="match status" value="1"/>
</dbReference>
<feature type="domain" description="POLO box" evidence="23">
    <location>
        <begin position="636"/>
        <end position="714"/>
    </location>
</feature>
<dbReference type="Gene3D" id="3.30.1120.30">
    <property type="entry name" value="POLO box domain"/>
    <property type="match status" value="2"/>
</dbReference>
<dbReference type="GeneTree" id="ENSGT00940000159121"/>
<comment type="similarity">
    <text evidence="20">Belongs to the protein kinase superfamily. Ser/Thr protein kinase family. CDC5/Polo subfamily.</text>
</comment>
<dbReference type="CDD" id="cd13118">
    <property type="entry name" value="POLO_box_1"/>
    <property type="match status" value="1"/>
</dbReference>
<reference evidence="24" key="2">
    <citation type="submission" date="2025-09" db="UniProtKB">
        <authorList>
            <consortium name="Ensembl"/>
        </authorList>
    </citation>
    <scope>IDENTIFICATION</scope>
</reference>
<dbReference type="PROSITE" id="PS00108">
    <property type="entry name" value="PROTEIN_KINASE_ST"/>
    <property type="match status" value="1"/>
</dbReference>
<dbReference type="STRING" id="1676925.ENSPKIP00000008405"/>
<dbReference type="Proteomes" id="UP000261540">
    <property type="component" value="Unplaced"/>
</dbReference>
<dbReference type="SUPFAM" id="SSF82615">
    <property type="entry name" value="Polo-box domain"/>
    <property type="match status" value="2"/>
</dbReference>
<dbReference type="InterPro" id="IPR033695">
    <property type="entry name" value="POLO_box_2"/>
</dbReference>
<dbReference type="CTD" id="1263"/>
<dbReference type="FunFam" id="3.30.200.20:FF:000091">
    <property type="entry name" value="Serine/threonine-protein kinase PLK"/>
    <property type="match status" value="1"/>
</dbReference>
<keyword evidence="14" id="KW-0206">Cytoskeleton</keyword>
<dbReference type="GO" id="GO:0005813">
    <property type="term" value="C:centrosome"/>
    <property type="evidence" value="ECO:0007669"/>
    <property type="project" value="UniProtKB-SubCell"/>
</dbReference>
<dbReference type="CDD" id="cd13117">
    <property type="entry name" value="POLO_box_2"/>
    <property type="match status" value="1"/>
</dbReference>
<evidence type="ECO:0000256" key="18">
    <source>
        <dbReference type="ARBA" id="ARBA00048347"/>
    </source>
</evidence>
<keyword evidence="7" id="KW-0053">Apoptosis</keyword>
<dbReference type="SMART" id="SM00220">
    <property type="entry name" value="S_TKc"/>
    <property type="match status" value="1"/>
</dbReference>
<evidence type="ECO:0000256" key="17">
    <source>
        <dbReference type="ARBA" id="ARBA00047802"/>
    </source>
</evidence>
<dbReference type="PANTHER" id="PTHR24345:SF42">
    <property type="entry name" value="SERINE_THREONINE-PROTEIN KINASE PLK3"/>
    <property type="match status" value="1"/>
</dbReference>
<evidence type="ECO:0000256" key="14">
    <source>
        <dbReference type="ARBA" id="ARBA00023212"/>
    </source>
</evidence>
<evidence type="ECO:0000256" key="19">
    <source>
        <dbReference type="PROSITE-ProRule" id="PRU10141"/>
    </source>
</evidence>
<dbReference type="PANTHER" id="PTHR24345">
    <property type="entry name" value="SERINE/THREONINE-PROTEIN KINASE PLK"/>
    <property type="match status" value="1"/>
</dbReference>
<evidence type="ECO:0000256" key="21">
    <source>
        <dbReference type="SAM" id="MobiDB-lite"/>
    </source>
</evidence>
<dbReference type="Pfam" id="PF00659">
    <property type="entry name" value="POLO_box"/>
    <property type="match status" value="2"/>
</dbReference>
<dbReference type="FunFam" id="3.30.1120.30:FF:000001">
    <property type="entry name" value="Serine/threonine-protein kinase PLK"/>
    <property type="match status" value="1"/>
</dbReference>
<comment type="subcellular location">
    <subcellularLocation>
        <location evidence="1">Cytoplasm</location>
        <location evidence="1">Cytoskeleton</location>
        <location evidence="1">Microtubule organizing center</location>
        <location evidence="1">Centrosome</location>
    </subcellularLocation>
    <subcellularLocation>
        <location evidence="2">Golgi apparatus</location>
    </subcellularLocation>
    <subcellularLocation>
        <location evidence="3">Nucleus</location>
        <location evidence="3">Nucleolus</location>
    </subcellularLocation>
</comment>
<feature type="compositionally biased region" description="Polar residues" evidence="21">
    <location>
        <begin position="388"/>
        <end position="432"/>
    </location>
</feature>
<feature type="compositionally biased region" description="Polar residues" evidence="21">
    <location>
        <begin position="467"/>
        <end position="483"/>
    </location>
</feature>
<feature type="region of interest" description="Disordered" evidence="21">
    <location>
        <begin position="570"/>
        <end position="597"/>
    </location>
</feature>
<evidence type="ECO:0000256" key="10">
    <source>
        <dbReference type="ARBA" id="ARBA00022763"/>
    </source>
</evidence>
<protein>
    <recommendedName>
        <fullName evidence="20">Serine/threonine-protein kinase PLK</fullName>
        <ecNumber evidence="20">2.7.11.21</ecNumber>
    </recommendedName>
    <alternativeName>
        <fullName evidence="20">Polo-like kinase</fullName>
    </alternativeName>
</protein>
<dbReference type="GO" id="GO:0004674">
    <property type="term" value="F:protein serine/threonine kinase activity"/>
    <property type="evidence" value="ECO:0007669"/>
    <property type="project" value="UniProtKB-KW"/>
</dbReference>
<comment type="catalytic activity">
    <reaction evidence="18">
        <text>L-seryl-[protein] + ATP = O-phospho-L-seryl-[protein] + ADP + H(+)</text>
        <dbReference type="Rhea" id="RHEA:17989"/>
        <dbReference type="Rhea" id="RHEA-COMP:9863"/>
        <dbReference type="Rhea" id="RHEA-COMP:11604"/>
        <dbReference type="ChEBI" id="CHEBI:15378"/>
        <dbReference type="ChEBI" id="CHEBI:29999"/>
        <dbReference type="ChEBI" id="CHEBI:30616"/>
        <dbReference type="ChEBI" id="CHEBI:83421"/>
        <dbReference type="ChEBI" id="CHEBI:456216"/>
        <dbReference type="EC" id="2.7.11.21"/>
    </reaction>
</comment>
<feature type="compositionally biased region" description="Polar residues" evidence="21">
    <location>
        <begin position="572"/>
        <end position="587"/>
    </location>
</feature>
<keyword evidence="8" id="KW-0677">Repeat</keyword>
<dbReference type="GO" id="GO:0000922">
    <property type="term" value="C:spindle pole"/>
    <property type="evidence" value="ECO:0007669"/>
    <property type="project" value="TreeGrafter"/>
</dbReference>
<dbReference type="GO" id="GO:0090166">
    <property type="term" value="P:Golgi disassembly"/>
    <property type="evidence" value="ECO:0007669"/>
    <property type="project" value="TreeGrafter"/>
</dbReference>
<sequence length="820" mass="92862">MDAGLCPCCYRRTRNPNRVKADQMRPEPGQIVTDARTGRSYRRGKLLGKGGFARCYEMTDLSTNKSYAVKVIPQGKALKAPHRDKILNEIELHKNLHHKHIVKFLHNFEDQNYIYIFMELCSRKSLAHIWKTRRTLTDPEVRYYLRQIILGLRYLHKKGILHRDIKLGNLFVNENMELRVGDFGLAAKLEPAGHRKKTICGTPNYIAPEVLNRQGHGPESDIWALGCVMYTLLVGNPPFETLDLQETYKCIKDVKYILPTTLSSAAQKLISGILQKNPSDRLTLDQILRHEFFTKGFTPDTLPPSSCVTLPKLKPPSPVKTFFTKVAKSLFQKKRLKADKLSCEEWDDISKHVTCFVKSRQMSYKTVKKNKTRSHSLHKVIKRALTIQVQESRKSNSTSDHQVTHSPQTIQAEESSRKSNSASVHQVTNIPRTIQAEEESRKSNSTSDHQVTHSPQTMQAAEESRKSSLTSDHQVTHSPQTIQAEEESRKSSSTSDHQVAHSPQTIQAEVESRKFSVHQVTNSSLTTQTQNGSRKSSLSCIHEVMNSVLNIQAKHRSRKSGLSCVNRAAKSPLTTQTEDEAQNSSPFRGTMPKASEDGLTPATVAQLVIKVLRDCLSSMPPASVNPPCLIRPQFVWVTKWVDYSNKYGFGYQLSNQDIGVLFNDGTHLSLCDQRKTVCYYLTSNKNFIFQACAVPAQLQAQMQVVGYMARYMEQNLMEGGDLPCIDHTLLSPLLLQWVKTDHALVMLFNNGTVQVNFYTDHTKIILSKSSDSYMLTYISQERVSYTFSLSALSELGCCPDLRRRLSYVVQLLKHHIISLR</sequence>
<evidence type="ECO:0000256" key="1">
    <source>
        <dbReference type="ARBA" id="ARBA00004300"/>
    </source>
</evidence>
<evidence type="ECO:0000313" key="25">
    <source>
        <dbReference type="Proteomes" id="UP000261540"/>
    </source>
</evidence>
<reference evidence="24" key="1">
    <citation type="submission" date="2025-08" db="UniProtKB">
        <authorList>
            <consortium name="Ensembl"/>
        </authorList>
    </citation>
    <scope>IDENTIFICATION</scope>
</reference>
<evidence type="ECO:0000256" key="9">
    <source>
        <dbReference type="ARBA" id="ARBA00022741"/>
    </source>
</evidence>
<keyword evidence="6 20" id="KW-0808">Transferase</keyword>
<dbReference type="Ensembl" id="ENSPKIT00000032485.1">
    <property type="protein sequence ID" value="ENSPKIP00000008405.1"/>
    <property type="gene ID" value="ENSPKIG00000023913.1"/>
</dbReference>
<dbReference type="AlphaFoldDB" id="A0A3B3QS12"/>
<dbReference type="RefSeq" id="XP_023654436.1">
    <property type="nucleotide sequence ID" value="XM_023798668.2"/>
</dbReference>
<evidence type="ECO:0000256" key="16">
    <source>
        <dbReference type="ARBA" id="ARBA00023306"/>
    </source>
</evidence>
<keyword evidence="11 20" id="KW-0418">Kinase</keyword>
<comment type="catalytic activity">
    <reaction evidence="17 20">
        <text>L-threonyl-[protein] + ATP = O-phospho-L-threonyl-[protein] + ADP + H(+)</text>
        <dbReference type="Rhea" id="RHEA:46608"/>
        <dbReference type="Rhea" id="RHEA-COMP:11060"/>
        <dbReference type="Rhea" id="RHEA-COMP:11605"/>
        <dbReference type="ChEBI" id="CHEBI:15378"/>
        <dbReference type="ChEBI" id="CHEBI:30013"/>
        <dbReference type="ChEBI" id="CHEBI:30616"/>
        <dbReference type="ChEBI" id="CHEBI:61977"/>
        <dbReference type="ChEBI" id="CHEBI:456216"/>
        <dbReference type="EC" id="2.7.11.21"/>
    </reaction>
</comment>
<dbReference type="InterPro" id="IPR036947">
    <property type="entry name" value="POLO_box_dom_sf"/>
</dbReference>
<accession>A0A3B3QS12</accession>
<dbReference type="GeneID" id="111836956"/>
<dbReference type="EC" id="2.7.11.21" evidence="20"/>
<feature type="domain" description="Protein kinase" evidence="22">
    <location>
        <begin position="41"/>
        <end position="293"/>
    </location>
</feature>
<evidence type="ECO:0000256" key="11">
    <source>
        <dbReference type="ARBA" id="ARBA00022777"/>
    </source>
</evidence>
<feature type="region of interest" description="Disordered" evidence="21">
    <location>
        <begin position="388"/>
        <end position="507"/>
    </location>
</feature>